<accession>A0A8S1HF40</accession>
<dbReference type="EMBL" id="CAJGYM010000039">
    <property type="protein sequence ID" value="CAD6193835.1"/>
    <property type="molecule type" value="Genomic_DNA"/>
</dbReference>
<dbReference type="GO" id="GO:0000139">
    <property type="term" value="C:Golgi membrane"/>
    <property type="evidence" value="ECO:0007669"/>
    <property type="project" value="InterPro"/>
</dbReference>
<dbReference type="Pfam" id="PF04142">
    <property type="entry name" value="Nuc_sug_transp"/>
    <property type="match status" value="2"/>
</dbReference>
<feature type="transmembrane region" description="Helical" evidence="7">
    <location>
        <begin position="371"/>
        <end position="390"/>
    </location>
</feature>
<dbReference type="InterPro" id="IPR037185">
    <property type="entry name" value="EmrE-like"/>
</dbReference>
<feature type="transmembrane region" description="Helical" evidence="7">
    <location>
        <begin position="142"/>
        <end position="161"/>
    </location>
</feature>
<feature type="transmembrane region" description="Helical" evidence="7">
    <location>
        <begin position="38"/>
        <end position="62"/>
    </location>
</feature>
<keyword evidence="3" id="KW-0762">Sugar transport</keyword>
<feature type="transmembrane region" description="Helical" evidence="7">
    <location>
        <begin position="173"/>
        <end position="193"/>
    </location>
</feature>
<reference evidence="8" key="1">
    <citation type="submission" date="2020-10" db="EMBL/GenBank/DDBJ databases">
        <authorList>
            <person name="Kikuchi T."/>
        </authorList>
    </citation>
    <scope>NUCLEOTIDE SEQUENCE</scope>
    <source>
        <strain evidence="8">NKZ352</strain>
    </source>
</reference>
<sequence>MSQQDSNYKYFGLLLLTVQQASMPLMARYSRSREESQVFLTTVNVFMMEVIKLVVCSTIILYTNRSILKFMNELHSAIIANPLETLKVCVPAIIYTLQNNLYYVALSHLEATTFCIAYQMKIFTTAIFMYFFLGKKLSRMQWMALLLLVIGVADVQLVYSPPPLSEKVIQKPWVGFLSVLTMCFTSAFAGVYLEKVLKESRASVWVQNVRLSLIGLPIAFVSMWLYDWDNILEPAIFSWFFFGSGLSCPVASGAECVTPKKDTPCECALRRTAASALFVHGLHVCAYIVVQKLFFFLRTSLLILTLEKQDGAFRGWDVLVASLTLTNSMGGLLISIVIKYADNILKAYAQSMAIIGAAVGSWLLFDFTPGFFFLFGTTMVICSIIMYTMFPYVKQNNTYSPLNTKPDTLLIIKPVDIKPSNV</sequence>
<keyword evidence="5 7" id="KW-1133">Transmembrane helix</keyword>
<organism evidence="8 9">
    <name type="scientific">Caenorhabditis auriculariae</name>
    <dbReference type="NCBI Taxonomy" id="2777116"/>
    <lineage>
        <taxon>Eukaryota</taxon>
        <taxon>Metazoa</taxon>
        <taxon>Ecdysozoa</taxon>
        <taxon>Nematoda</taxon>
        <taxon>Chromadorea</taxon>
        <taxon>Rhabditida</taxon>
        <taxon>Rhabditina</taxon>
        <taxon>Rhabditomorpha</taxon>
        <taxon>Rhabditoidea</taxon>
        <taxon>Rhabditidae</taxon>
        <taxon>Peloderinae</taxon>
        <taxon>Caenorhabditis</taxon>
    </lineage>
</organism>
<feature type="transmembrane region" description="Helical" evidence="7">
    <location>
        <begin position="205"/>
        <end position="225"/>
    </location>
</feature>
<feature type="transmembrane region" description="Helical" evidence="7">
    <location>
        <begin position="277"/>
        <end position="298"/>
    </location>
</feature>
<protein>
    <submittedName>
        <fullName evidence="8">Uncharacterized protein</fullName>
    </submittedName>
</protein>
<dbReference type="AlphaFoldDB" id="A0A8S1HF40"/>
<evidence type="ECO:0000256" key="7">
    <source>
        <dbReference type="SAM" id="Phobius"/>
    </source>
</evidence>
<evidence type="ECO:0000313" key="8">
    <source>
        <dbReference type="EMBL" id="CAD6193835.1"/>
    </source>
</evidence>
<dbReference type="NCBIfam" id="TIGR00803">
    <property type="entry name" value="nst"/>
    <property type="match status" value="1"/>
</dbReference>
<feature type="transmembrane region" description="Helical" evidence="7">
    <location>
        <begin position="237"/>
        <end position="257"/>
    </location>
</feature>
<dbReference type="GO" id="GO:0015165">
    <property type="term" value="F:pyrimidine nucleotide-sugar transmembrane transporter activity"/>
    <property type="evidence" value="ECO:0007669"/>
    <property type="project" value="InterPro"/>
</dbReference>
<dbReference type="PANTHER" id="PTHR10231">
    <property type="entry name" value="NUCLEOTIDE-SUGAR TRANSMEMBRANE TRANSPORTER"/>
    <property type="match status" value="1"/>
</dbReference>
<dbReference type="OrthoDB" id="408493at2759"/>
<evidence type="ECO:0000256" key="1">
    <source>
        <dbReference type="ARBA" id="ARBA00004141"/>
    </source>
</evidence>
<evidence type="ECO:0000256" key="3">
    <source>
        <dbReference type="ARBA" id="ARBA00022597"/>
    </source>
</evidence>
<feature type="transmembrane region" description="Helical" evidence="7">
    <location>
        <begin position="111"/>
        <end position="133"/>
    </location>
</feature>
<dbReference type="Proteomes" id="UP000835052">
    <property type="component" value="Unassembled WGS sequence"/>
</dbReference>
<keyword evidence="3" id="KW-0813">Transport</keyword>
<keyword evidence="9" id="KW-1185">Reference proteome</keyword>
<keyword evidence="4 7" id="KW-0812">Transmembrane</keyword>
<proteinExistence type="inferred from homology"/>
<evidence type="ECO:0000256" key="4">
    <source>
        <dbReference type="ARBA" id="ARBA00022692"/>
    </source>
</evidence>
<gene>
    <name evidence="8" type="ORF">CAUJ_LOCUS9754</name>
</gene>
<dbReference type="PIRSF" id="PIRSF005799">
    <property type="entry name" value="UDP-gal_transpt"/>
    <property type="match status" value="1"/>
</dbReference>
<evidence type="ECO:0000256" key="5">
    <source>
        <dbReference type="ARBA" id="ARBA00022989"/>
    </source>
</evidence>
<evidence type="ECO:0000256" key="6">
    <source>
        <dbReference type="ARBA" id="ARBA00023136"/>
    </source>
</evidence>
<feature type="transmembrane region" description="Helical" evidence="7">
    <location>
        <begin position="6"/>
        <end position="26"/>
    </location>
</feature>
<evidence type="ECO:0000256" key="2">
    <source>
        <dbReference type="ARBA" id="ARBA00009976"/>
    </source>
</evidence>
<comment type="caution">
    <text evidence="8">The sequence shown here is derived from an EMBL/GenBank/DDBJ whole genome shotgun (WGS) entry which is preliminary data.</text>
</comment>
<feature type="transmembrane region" description="Helical" evidence="7">
    <location>
        <begin position="345"/>
        <end position="365"/>
    </location>
</feature>
<comment type="subcellular location">
    <subcellularLocation>
        <location evidence="1">Membrane</location>
        <topology evidence="1">Multi-pass membrane protein</topology>
    </subcellularLocation>
</comment>
<comment type="similarity">
    <text evidence="2">Belongs to the nucleotide-sugar transporter family. SLC35A subfamily.</text>
</comment>
<feature type="transmembrane region" description="Helical" evidence="7">
    <location>
        <begin position="318"/>
        <end position="338"/>
    </location>
</feature>
<dbReference type="InterPro" id="IPR007271">
    <property type="entry name" value="Nuc_sug_transpt"/>
</dbReference>
<dbReference type="SUPFAM" id="SSF103481">
    <property type="entry name" value="Multidrug resistance efflux transporter EmrE"/>
    <property type="match status" value="1"/>
</dbReference>
<keyword evidence="6 7" id="KW-0472">Membrane</keyword>
<evidence type="ECO:0000313" key="9">
    <source>
        <dbReference type="Proteomes" id="UP000835052"/>
    </source>
</evidence>
<name>A0A8S1HF40_9PELO</name>